<dbReference type="InterPro" id="IPR008634">
    <property type="entry name" value="Gas-vesicle_GvpO"/>
</dbReference>
<dbReference type="AlphaFoldDB" id="A0AAP2ZA46"/>
<proteinExistence type="predicted"/>
<sequence>MAEAETQSTEQCKALTESGNRCSREAIDDGFCHQHDEDDPIADEAKAEDEESGNSTAEESNVSQSESIEIETDQIDESDIEAVLTVRQTIEATAAKLIGRQLDGVTEIERRDDGWRGVVEVIERASIPDTQDILGRYAIEVSEDGEIEGYRRLDRYRRDDTSDRD</sequence>
<dbReference type="Pfam" id="PF19067">
    <property type="entry name" value="DUF5763"/>
    <property type="match status" value="1"/>
</dbReference>
<feature type="region of interest" description="Disordered" evidence="1">
    <location>
        <begin position="1"/>
        <end position="20"/>
    </location>
</feature>
<evidence type="ECO:0000256" key="1">
    <source>
        <dbReference type="SAM" id="MobiDB-lite"/>
    </source>
</evidence>
<gene>
    <name evidence="2" type="ORF">OB919_16210</name>
</gene>
<organism evidence="2 3">
    <name type="scientific">Natronosalvus hydrolyticus</name>
    <dbReference type="NCBI Taxonomy" id="2979988"/>
    <lineage>
        <taxon>Archaea</taxon>
        <taxon>Methanobacteriati</taxon>
        <taxon>Methanobacteriota</taxon>
        <taxon>Stenosarchaea group</taxon>
        <taxon>Halobacteria</taxon>
        <taxon>Halobacteriales</taxon>
        <taxon>Natrialbaceae</taxon>
        <taxon>Natronosalvus</taxon>
    </lineage>
</organism>
<accession>A0AAP2ZA46</accession>
<dbReference type="NCBIfam" id="NF045806">
    <property type="entry name" value="GvpO_arch_Nterm"/>
    <property type="match status" value="1"/>
</dbReference>
<evidence type="ECO:0000313" key="2">
    <source>
        <dbReference type="EMBL" id="MCU4753509.1"/>
    </source>
</evidence>
<dbReference type="InterPro" id="IPR054824">
    <property type="entry name" value="GvpO-like_N"/>
</dbReference>
<dbReference type="Pfam" id="PF05800">
    <property type="entry name" value="GvpO"/>
    <property type="match status" value="1"/>
</dbReference>
<evidence type="ECO:0000313" key="3">
    <source>
        <dbReference type="Proteomes" id="UP001321047"/>
    </source>
</evidence>
<name>A0AAP2ZA46_9EURY</name>
<reference evidence="2 3" key="1">
    <citation type="submission" date="2022-09" db="EMBL/GenBank/DDBJ databases">
        <title>Enrichment on poylsaccharides allowed isolation of novel metabolic and taxonomic groups of Haloarchaea.</title>
        <authorList>
            <person name="Sorokin D.Y."/>
            <person name="Elcheninov A.G."/>
            <person name="Khizhniak T.V."/>
            <person name="Kolganova T.V."/>
            <person name="Kublanov I.V."/>
        </authorList>
    </citation>
    <scope>NUCLEOTIDE SEQUENCE [LARGE SCALE GENOMIC DNA]</scope>
    <source>
        <strain evidence="2 3">AArc-curdl1</strain>
    </source>
</reference>
<feature type="compositionally biased region" description="Acidic residues" evidence="1">
    <location>
        <begin position="68"/>
        <end position="78"/>
    </location>
</feature>
<comment type="caution">
    <text evidence="2">The sequence shown here is derived from an EMBL/GenBank/DDBJ whole genome shotgun (WGS) entry which is preliminary data.</text>
</comment>
<dbReference type="RefSeq" id="WP_342809825.1">
    <property type="nucleotide sequence ID" value="NZ_JAOPJZ010000017.1"/>
</dbReference>
<feature type="compositionally biased region" description="Acidic residues" evidence="1">
    <location>
        <begin position="37"/>
        <end position="52"/>
    </location>
</feature>
<keyword evidence="3" id="KW-1185">Reference proteome</keyword>
<feature type="region of interest" description="Disordered" evidence="1">
    <location>
        <begin position="31"/>
        <end position="78"/>
    </location>
</feature>
<dbReference type="EMBL" id="JAOPJZ010000017">
    <property type="protein sequence ID" value="MCU4753509.1"/>
    <property type="molecule type" value="Genomic_DNA"/>
</dbReference>
<protein>
    <submittedName>
        <fullName evidence="2">Gas vesicle protein</fullName>
    </submittedName>
</protein>
<feature type="compositionally biased region" description="Polar residues" evidence="1">
    <location>
        <begin position="53"/>
        <end position="67"/>
    </location>
</feature>
<dbReference type="GO" id="GO:0031412">
    <property type="term" value="P:gas vesicle organization"/>
    <property type="evidence" value="ECO:0007669"/>
    <property type="project" value="InterPro"/>
</dbReference>
<dbReference type="Proteomes" id="UP001321047">
    <property type="component" value="Unassembled WGS sequence"/>
</dbReference>
<dbReference type="InterPro" id="IPR043914">
    <property type="entry name" value="DUF5763"/>
</dbReference>